<organism evidence="2 3">
    <name type="scientific">Nocardia seriolae</name>
    <dbReference type="NCBI Taxonomy" id="37332"/>
    <lineage>
        <taxon>Bacteria</taxon>
        <taxon>Bacillati</taxon>
        <taxon>Actinomycetota</taxon>
        <taxon>Actinomycetes</taxon>
        <taxon>Mycobacteriales</taxon>
        <taxon>Nocardiaceae</taxon>
        <taxon>Nocardia</taxon>
    </lineage>
</organism>
<dbReference type="EMBL" id="BBYQ01000168">
    <property type="protein sequence ID" value="GAP32615.1"/>
    <property type="molecule type" value="Genomic_DNA"/>
</dbReference>
<dbReference type="Pfam" id="PF12697">
    <property type="entry name" value="Abhydrolase_6"/>
    <property type="match status" value="1"/>
</dbReference>
<dbReference type="SUPFAM" id="SSF53474">
    <property type="entry name" value="alpha/beta-Hydrolases"/>
    <property type="match status" value="1"/>
</dbReference>
<dbReference type="InterPro" id="IPR052897">
    <property type="entry name" value="Sec-Metab_Biosynth_Hydrolase"/>
</dbReference>
<evidence type="ECO:0000313" key="2">
    <source>
        <dbReference type="EMBL" id="GAP32615.1"/>
    </source>
</evidence>
<dbReference type="AlphaFoldDB" id="A0ABC9Z4X9"/>
<dbReference type="GO" id="GO:0003824">
    <property type="term" value="F:catalytic activity"/>
    <property type="evidence" value="ECO:0007669"/>
    <property type="project" value="UniProtKB-ARBA"/>
</dbReference>
<comment type="caution">
    <text evidence="2">The sequence shown here is derived from an EMBL/GenBank/DDBJ whole genome shotgun (WGS) entry which is preliminary data.</text>
</comment>
<dbReference type="InterPro" id="IPR000073">
    <property type="entry name" value="AB_hydrolase_1"/>
</dbReference>
<protein>
    <recommendedName>
        <fullName evidence="1">AB hydrolase-1 domain-containing protein</fullName>
    </recommendedName>
</protein>
<dbReference type="Proteomes" id="UP000037179">
    <property type="component" value="Unassembled WGS sequence"/>
</dbReference>
<sequence length="248" mass="26501">MSVGCAMLGSMARILLVPGFWLGAWAWDEVAAELRSRGDEVEALTLPGLDPEDPDRLSATLETQARAIVEHAAAAGDAVVLVAHSGAGASAYMATDIAPERFSRVIYTDTAPMPAGFVLNPALGDAPDFPLPGTWAEVEADGNSLAGLDEAMLARFRERAVSVPAGVAGRPVTLSDSEARLKVPTTLICCSFPSELIQQFRDADQVPPMAQELRLIDAEYLDLPTGHWPMWSKPVELAELIHEAGRSR</sequence>
<dbReference type="PANTHER" id="PTHR37017:SF11">
    <property type="entry name" value="ESTERASE_LIPASE_THIOESTERASE DOMAIN-CONTAINING PROTEIN"/>
    <property type="match status" value="1"/>
</dbReference>
<gene>
    <name evidence="2" type="ORF">NSK11_contig00168-0014</name>
</gene>
<dbReference type="PANTHER" id="PTHR37017">
    <property type="entry name" value="AB HYDROLASE-1 DOMAIN-CONTAINING PROTEIN-RELATED"/>
    <property type="match status" value="1"/>
</dbReference>
<dbReference type="Gene3D" id="3.40.50.1820">
    <property type="entry name" value="alpha/beta hydrolase"/>
    <property type="match status" value="1"/>
</dbReference>
<reference evidence="2 3" key="2">
    <citation type="journal article" date="2016" name="Genome Announc.">
        <title>Draft Genome Sequence of Erythromycin- and Oxytetracycline-Sensitive Nocardia seriolae Strain U-1 (NBRC 110359).</title>
        <authorList>
            <person name="Imajoh M."/>
            <person name="Sukeda M."/>
            <person name="Shimizu M."/>
            <person name="Yamane J."/>
            <person name="Ohnishi K."/>
            <person name="Oshima S."/>
        </authorList>
    </citation>
    <scope>NUCLEOTIDE SEQUENCE [LARGE SCALE GENOMIC DNA]</scope>
    <source>
        <strain evidence="2 3">U-1</strain>
    </source>
</reference>
<accession>A0ABC9Z4X9</accession>
<proteinExistence type="predicted"/>
<feature type="domain" description="AB hydrolase-1" evidence="1">
    <location>
        <begin position="14"/>
        <end position="239"/>
    </location>
</feature>
<reference evidence="3" key="1">
    <citation type="submission" date="2015-07" db="EMBL/GenBank/DDBJ databases">
        <title>Nocardia seriolae U-1 whole genome shotgun sequence.</title>
        <authorList>
            <person name="Imajoh M."/>
            <person name="Fukumoto Y."/>
            <person name="Sukeda M."/>
            <person name="Yamane J."/>
            <person name="Yamasaki K."/>
            <person name="Shimizu M."/>
            <person name="Ohnishi K."/>
            <person name="Oshima S."/>
        </authorList>
    </citation>
    <scope>NUCLEOTIDE SEQUENCE [LARGE SCALE GENOMIC DNA]</scope>
    <source>
        <strain evidence="3">U-1</strain>
    </source>
</reference>
<evidence type="ECO:0000259" key="1">
    <source>
        <dbReference type="Pfam" id="PF12697"/>
    </source>
</evidence>
<name>A0ABC9Z4X9_9NOCA</name>
<dbReference type="InterPro" id="IPR029058">
    <property type="entry name" value="AB_hydrolase_fold"/>
</dbReference>
<evidence type="ECO:0000313" key="3">
    <source>
        <dbReference type="Proteomes" id="UP000037179"/>
    </source>
</evidence>
<keyword evidence="3" id="KW-1185">Reference proteome</keyword>